<dbReference type="SUPFAM" id="SSF49401">
    <property type="entry name" value="Bacterial adhesins"/>
    <property type="match status" value="1"/>
</dbReference>
<gene>
    <name evidence="6" type="ORF">MEG1DRAFT_02804</name>
</gene>
<keyword evidence="3" id="KW-0732">Signal</keyword>
<dbReference type="InterPro" id="IPR036937">
    <property type="entry name" value="Adhesion_dom_fimbrial_sf"/>
</dbReference>
<evidence type="ECO:0000313" key="7">
    <source>
        <dbReference type="Proteomes" id="UP000028002"/>
    </source>
</evidence>
<protein>
    <submittedName>
        <fullName evidence="6">P pilus assembly protein, pilin FimA</fullName>
    </submittedName>
</protein>
<dbReference type="PATRIC" id="fig|1393735.3.peg.2862"/>
<dbReference type="AlphaFoldDB" id="A0A081RV37"/>
<name>A0A081RV37_PHOTE</name>
<evidence type="ECO:0000256" key="4">
    <source>
        <dbReference type="ARBA" id="ARBA00023263"/>
    </source>
</evidence>
<reference evidence="6 7" key="1">
    <citation type="submission" date="2014-03" db="EMBL/GenBank/DDBJ databases">
        <title>Draft Genome of Photorhabdus temperata Meg1.</title>
        <authorList>
            <person name="Hurst S.G.IV."/>
            <person name="Morris K."/>
            <person name="Thomas K."/>
            <person name="Tisa L.S."/>
        </authorList>
    </citation>
    <scope>NUCLEOTIDE SEQUENCE [LARGE SCALE GENOMIC DNA]</scope>
    <source>
        <strain evidence="6 7">Meg1</strain>
    </source>
</reference>
<dbReference type="GO" id="GO:0009289">
    <property type="term" value="C:pilus"/>
    <property type="evidence" value="ECO:0007669"/>
    <property type="project" value="UniProtKB-SubCell"/>
</dbReference>
<dbReference type="InterPro" id="IPR008966">
    <property type="entry name" value="Adhesion_dom_sf"/>
</dbReference>
<comment type="similarity">
    <text evidence="2">Belongs to the fimbrial protein family.</text>
</comment>
<dbReference type="GO" id="GO:0043709">
    <property type="term" value="P:cell adhesion involved in single-species biofilm formation"/>
    <property type="evidence" value="ECO:0007669"/>
    <property type="project" value="TreeGrafter"/>
</dbReference>
<dbReference type="EMBL" id="JGVH01000047">
    <property type="protein sequence ID" value="KER02540.1"/>
    <property type="molecule type" value="Genomic_DNA"/>
</dbReference>
<evidence type="ECO:0000259" key="5">
    <source>
        <dbReference type="Pfam" id="PF00419"/>
    </source>
</evidence>
<dbReference type="Gene3D" id="2.60.40.1090">
    <property type="entry name" value="Fimbrial-type adhesion domain"/>
    <property type="match status" value="1"/>
</dbReference>
<dbReference type="PANTHER" id="PTHR33420:SF3">
    <property type="entry name" value="FIMBRIAL SUBUNIT ELFA"/>
    <property type="match status" value="1"/>
</dbReference>
<evidence type="ECO:0000313" key="6">
    <source>
        <dbReference type="EMBL" id="KER02540.1"/>
    </source>
</evidence>
<evidence type="ECO:0000256" key="3">
    <source>
        <dbReference type="ARBA" id="ARBA00022729"/>
    </source>
</evidence>
<evidence type="ECO:0000256" key="1">
    <source>
        <dbReference type="ARBA" id="ARBA00004561"/>
    </source>
</evidence>
<dbReference type="PANTHER" id="PTHR33420">
    <property type="entry name" value="FIMBRIAL SUBUNIT ELFA-RELATED"/>
    <property type="match status" value="1"/>
</dbReference>
<dbReference type="InterPro" id="IPR050263">
    <property type="entry name" value="Bact_Fimbrial_Adh_Pro"/>
</dbReference>
<dbReference type="RefSeq" id="WP_036839900.1">
    <property type="nucleotide sequence ID" value="NZ_CAWLUD010000047.1"/>
</dbReference>
<dbReference type="Pfam" id="PF00419">
    <property type="entry name" value="Fimbrial"/>
    <property type="match status" value="1"/>
</dbReference>
<comment type="subcellular location">
    <subcellularLocation>
        <location evidence="1">Fimbrium</location>
    </subcellularLocation>
</comment>
<feature type="domain" description="Fimbrial-type adhesion" evidence="5">
    <location>
        <begin position="197"/>
        <end position="336"/>
    </location>
</feature>
<evidence type="ECO:0000256" key="2">
    <source>
        <dbReference type="ARBA" id="ARBA00006671"/>
    </source>
</evidence>
<proteinExistence type="inferred from homology"/>
<keyword evidence="4" id="KW-0281">Fimbrium</keyword>
<dbReference type="Proteomes" id="UP000028002">
    <property type="component" value="Unassembled WGS sequence"/>
</dbReference>
<organism evidence="6 7">
    <name type="scientific">Photorhabdus temperata subsp. temperata Meg1</name>
    <dbReference type="NCBI Taxonomy" id="1393735"/>
    <lineage>
        <taxon>Bacteria</taxon>
        <taxon>Pseudomonadati</taxon>
        <taxon>Pseudomonadota</taxon>
        <taxon>Gammaproteobacteria</taxon>
        <taxon>Enterobacterales</taxon>
        <taxon>Morganellaceae</taxon>
        <taxon>Photorhabdus</taxon>
    </lineage>
</organism>
<dbReference type="InterPro" id="IPR000259">
    <property type="entry name" value="Adhesion_dom_fimbrial"/>
</dbReference>
<comment type="caution">
    <text evidence="6">The sequence shown here is derived from an EMBL/GenBank/DDBJ whole genome shotgun (WGS) entry which is preliminary data.</text>
</comment>
<sequence length="337" mass="37297">MKRYLMIITIFTLILLSITNTYARCLLNARQISLDIELNSININPNINEKKSILVGEFRPLQLAQLMNINENTPLLNPHDCSPTGEPLIFMGDVYPSKPGNTPHGTGMITTGIDNLYFYLIASGEEENMKLPTTSGSNYIYKYKDGMTLKDIGKISVYLYQEGTLPSGKVLRPRKIAMLQTLAGTELIRIKTKNNYTIKTQTCSTITPRPMVDFGSVNSYLFKGISSTAGNAGFNIDIKCTENVKPKITFSGEKVNYAPDSVIQLNNPNSKNTAKGVGVQILYMGTTPVSLENPLVFGYATANTTYTLPFTARYYQTDNKITGGEANATAHFTIQYE</sequence>
<accession>A0A081RV37</accession>